<reference evidence="6" key="1">
    <citation type="submission" date="2019-10" db="EMBL/GenBank/DDBJ databases">
        <authorList>
            <person name="Zhang R."/>
            <person name="Pan Y."/>
            <person name="Wang J."/>
            <person name="Ma R."/>
            <person name="Yu S."/>
        </authorList>
    </citation>
    <scope>NUCLEOTIDE SEQUENCE</scope>
    <source>
        <strain evidence="6">LA-IB0</strain>
        <tissue evidence="6">Leaf</tissue>
    </source>
</reference>
<dbReference type="Proteomes" id="UP000826271">
    <property type="component" value="Unassembled WGS sequence"/>
</dbReference>
<dbReference type="PANTHER" id="PTHR23196">
    <property type="entry name" value="PAX TRANSCRIPTION ACTIVATION DOMAIN INTERACTING PROTEIN"/>
    <property type="match status" value="1"/>
</dbReference>
<dbReference type="PROSITE" id="PS50172">
    <property type="entry name" value="BRCT"/>
    <property type="match status" value="1"/>
</dbReference>
<dbReference type="Gene3D" id="3.40.630.30">
    <property type="match status" value="1"/>
</dbReference>
<feature type="domain" description="BRCT" evidence="4">
    <location>
        <begin position="457"/>
        <end position="536"/>
    </location>
</feature>
<comment type="subcellular location">
    <subcellularLocation>
        <location evidence="1">Nucleus</location>
    </subcellularLocation>
</comment>
<dbReference type="GO" id="GO:0016747">
    <property type="term" value="F:acyltransferase activity, transferring groups other than amino-acyl groups"/>
    <property type="evidence" value="ECO:0007669"/>
    <property type="project" value="InterPro"/>
</dbReference>
<dbReference type="GO" id="GO:0006974">
    <property type="term" value="P:DNA damage response"/>
    <property type="evidence" value="ECO:0007669"/>
    <property type="project" value="UniProtKB-KW"/>
</dbReference>
<comment type="caution">
    <text evidence="6">The sequence shown here is derived from an EMBL/GenBank/DDBJ whole genome shotgun (WGS) entry which is preliminary data.</text>
</comment>
<dbReference type="Pfam" id="PF16770">
    <property type="entry name" value="RTT107_BRCT_5"/>
    <property type="match status" value="1"/>
</dbReference>
<dbReference type="InterPro" id="IPR000182">
    <property type="entry name" value="GNAT_dom"/>
</dbReference>
<dbReference type="EMBL" id="WHWC01000012">
    <property type="protein sequence ID" value="KAG8372037.1"/>
    <property type="molecule type" value="Genomic_DNA"/>
</dbReference>
<dbReference type="AlphaFoldDB" id="A0AAV6WUV0"/>
<evidence type="ECO:0000313" key="7">
    <source>
        <dbReference type="Proteomes" id="UP000826271"/>
    </source>
</evidence>
<sequence length="636" mass="70935">MARRRRASSLPSSTPISIGNCEVIVEAKNFTSDLDRNSVEISISKTAKIKISVVGEVNRHDDSVSGGCEECGDCNFLLANPKDSDVQTKSLLQEVLTLYTKELPAMNYAANTGKESLFLERCVTNGKYCTLLLKSKDDKQHGEVIAAITYQIIPADTQYAEVPLAAVKSIFQHKGIGRLLYMELRKRLQSVGIRTLFCWGDKESEGFWLKQGFTVIGEVDKKGKARRLPVKADIRRALCFPGGSTLMVSHLLKDISSEPVELLPLCLPLKPPELNFRNQEPSHIAESHKPSKEVNQRAESGFSESEKVAEKFSVDGCENVGHLPIVKYCSLTNASGVKKGGIEDDEDNFSCSMQGTNKRTWEASCTSLKSKKVKGTHSIDCQSGSHCPVWNSYGRIVHYLDRNCMEICGNKLLSDTLQTNSGSNSMYGKNEECRAGNIRYEDYVCPETPDNAKCNRIMLMNIADDNKKSRLTKIIEDLGGVVTSDGNVSTHVITGQVRKTLNFCTALCSGAWIVSSGWLKESFKNGRFVDETPFVLKDEDYRTKYRIELKCAVLRAKATPNALFKGLDIWLATHVIRKQNEINDKSKTIFVACEEDMEEALYAVKLGIWTFSVEWLMNCVMRQELDLEAPQFAESL</sequence>
<dbReference type="Gene3D" id="3.40.50.10190">
    <property type="entry name" value="BRCT domain"/>
    <property type="match status" value="2"/>
</dbReference>
<dbReference type="SUPFAM" id="SSF52113">
    <property type="entry name" value="BRCT domain"/>
    <property type="match status" value="2"/>
</dbReference>
<gene>
    <name evidence="6" type="ORF">BUALT_Bualt12G0025000</name>
</gene>
<dbReference type="PANTHER" id="PTHR23196:SF8">
    <property type="entry name" value="N-ACETYLTRANSFERASE"/>
    <property type="match status" value="1"/>
</dbReference>
<name>A0AAV6WUV0_9LAMI</name>
<dbReference type="SUPFAM" id="SSF55729">
    <property type="entry name" value="Acyl-CoA N-acyltransferases (Nat)"/>
    <property type="match status" value="1"/>
</dbReference>
<dbReference type="InterPro" id="IPR001357">
    <property type="entry name" value="BRCT_dom"/>
</dbReference>
<keyword evidence="3" id="KW-0539">Nucleus</keyword>
<evidence type="ECO:0000256" key="1">
    <source>
        <dbReference type="ARBA" id="ARBA00004123"/>
    </source>
</evidence>
<dbReference type="InterPro" id="IPR016181">
    <property type="entry name" value="Acyl_CoA_acyltransferase"/>
</dbReference>
<dbReference type="Pfam" id="PF00583">
    <property type="entry name" value="Acetyltransf_1"/>
    <property type="match status" value="1"/>
</dbReference>
<evidence type="ECO:0000259" key="5">
    <source>
        <dbReference type="PROSITE" id="PS51186"/>
    </source>
</evidence>
<dbReference type="PROSITE" id="PS51186">
    <property type="entry name" value="GNAT"/>
    <property type="match status" value="1"/>
</dbReference>
<protein>
    <submittedName>
        <fullName evidence="6">Uncharacterized protein</fullName>
    </submittedName>
</protein>
<feature type="domain" description="N-acetyltransferase" evidence="5">
    <location>
        <begin position="90"/>
        <end position="235"/>
    </location>
</feature>
<evidence type="ECO:0000259" key="4">
    <source>
        <dbReference type="PROSITE" id="PS50172"/>
    </source>
</evidence>
<keyword evidence="7" id="KW-1185">Reference proteome</keyword>
<dbReference type="GO" id="GO:0005634">
    <property type="term" value="C:nucleus"/>
    <property type="evidence" value="ECO:0007669"/>
    <property type="project" value="UniProtKB-SubCell"/>
</dbReference>
<dbReference type="SMART" id="SM00292">
    <property type="entry name" value="BRCT"/>
    <property type="match status" value="1"/>
</dbReference>
<evidence type="ECO:0000256" key="2">
    <source>
        <dbReference type="ARBA" id="ARBA00022763"/>
    </source>
</evidence>
<proteinExistence type="predicted"/>
<evidence type="ECO:0000313" key="6">
    <source>
        <dbReference type="EMBL" id="KAG8372037.1"/>
    </source>
</evidence>
<accession>A0AAV6WUV0</accession>
<dbReference type="InterPro" id="IPR051579">
    <property type="entry name" value="DDR_Transcriptional_Reg"/>
</dbReference>
<keyword evidence="2" id="KW-0227">DNA damage</keyword>
<organism evidence="6 7">
    <name type="scientific">Buddleja alternifolia</name>
    <dbReference type="NCBI Taxonomy" id="168488"/>
    <lineage>
        <taxon>Eukaryota</taxon>
        <taxon>Viridiplantae</taxon>
        <taxon>Streptophyta</taxon>
        <taxon>Embryophyta</taxon>
        <taxon>Tracheophyta</taxon>
        <taxon>Spermatophyta</taxon>
        <taxon>Magnoliopsida</taxon>
        <taxon>eudicotyledons</taxon>
        <taxon>Gunneridae</taxon>
        <taxon>Pentapetalae</taxon>
        <taxon>asterids</taxon>
        <taxon>lamiids</taxon>
        <taxon>Lamiales</taxon>
        <taxon>Scrophulariaceae</taxon>
        <taxon>Buddlejeae</taxon>
        <taxon>Buddleja</taxon>
    </lineage>
</organism>
<dbReference type="InterPro" id="IPR036420">
    <property type="entry name" value="BRCT_dom_sf"/>
</dbReference>
<evidence type="ECO:0000256" key="3">
    <source>
        <dbReference type="ARBA" id="ARBA00023242"/>
    </source>
</evidence>
<dbReference type="CDD" id="cd04301">
    <property type="entry name" value="NAT_SF"/>
    <property type="match status" value="1"/>
</dbReference>